<accession>A0ABR5F860</accession>
<dbReference type="GO" id="GO:0004315">
    <property type="term" value="F:3-oxoacyl-[acyl-carrier-protein] synthase activity"/>
    <property type="evidence" value="ECO:0007669"/>
    <property type="project" value="UniProtKB-EC"/>
</dbReference>
<evidence type="ECO:0000256" key="11">
    <source>
        <dbReference type="ARBA" id="ARBA00024006"/>
    </source>
</evidence>
<keyword evidence="10 14" id="KW-0012">Acyltransferase</keyword>
<comment type="similarity">
    <text evidence="2 14 15">Belongs to the thiolase-like superfamily. Beta-ketoacyl-ACP synthases family.</text>
</comment>
<evidence type="ECO:0000256" key="12">
    <source>
        <dbReference type="ARBA" id="ARBA00047318"/>
    </source>
</evidence>
<dbReference type="InterPro" id="IPR000794">
    <property type="entry name" value="Beta-ketoacyl_synthase"/>
</dbReference>
<evidence type="ECO:0000256" key="4">
    <source>
        <dbReference type="ARBA" id="ARBA00014657"/>
    </source>
</evidence>
<keyword evidence="6 14" id="KW-0808">Transferase</keyword>
<dbReference type="InterPro" id="IPR014030">
    <property type="entry name" value="Ketoacyl_synth_N"/>
</dbReference>
<evidence type="ECO:0000256" key="8">
    <source>
        <dbReference type="ARBA" id="ARBA00023098"/>
    </source>
</evidence>
<dbReference type="PANTHER" id="PTHR11712">
    <property type="entry name" value="POLYKETIDE SYNTHASE-RELATED"/>
    <property type="match status" value="1"/>
</dbReference>
<evidence type="ECO:0000256" key="5">
    <source>
        <dbReference type="ARBA" id="ARBA00022516"/>
    </source>
</evidence>
<comment type="catalytic activity">
    <reaction evidence="13 14">
        <text>a fatty acyl-[ACP] + malonyl-[ACP] + H(+) = a 3-oxoacyl-[ACP] + holo-[ACP] + CO2</text>
        <dbReference type="Rhea" id="RHEA:22836"/>
        <dbReference type="Rhea" id="RHEA-COMP:9623"/>
        <dbReference type="Rhea" id="RHEA-COMP:9685"/>
        <dbReference type="Rhea" id="RHEA-COMP:9916"/>
        <dbReference type="Rhea" id="RHEA-COMP:14125"/>
        <dbReference type="ChEBI" id="CHEBI:15378"/>
        <dbReference type="ChEBI" id="CHEBI:16526"/>
        <dbReference type="ChEBI" id="CHEBI:64479"/>
        <dbReference type="ChEBI" id="CHEBI:78449"/>
        <dbReference type="ChEBI" id="CHEBI:78776"/>
        <dbReference type="ChEBI" id="CHEBI:138651"/>
    </reaction>
</comment>
<dbReference type="InterPro" id="IPR016039">
    <property type="entry name" value="Thiolase-like"/>
</dbReference>
<evidence type="ECO:0000256" key="13">
    <source>
        <dbReference type="ARBA" id="ARBA00047659"/>
    </source>
</evidence>
<protein>
    <recommendedName>
        <fullName evidence="4 14">3-oxoacyl-[acyl-carrier-protein] synthase 2</fullName>
        <ecNumber evidence="3 14">2.3.1.179</ecNumber>
    </recommendedName>
</protein>
<dbReference type="Pfam" id="PF00109">
    <property type="entry name" value="ketoacyl-synt"/>
    <property type="match status" value="1"/>
</dbReference>
<evidence type="ECO:0000256" key="1">
    <source>
        <dbReference type="ARBA" id="ARBA00005194"/>
    </source>
</evidence>
<evidence type="ECO:0000313" key="18">
    <source>
        <dbReference type="Proteomes" id="UP000035425"/>
    </source>
</evidence>
<comment type="function">
    <text evidence="11 14">Involved in the type II fatty acid elongation cycle. Catalyzes the elongation of a wide range of acyl-ACP by the addition of two carbons from malonyl-ACP to an acyl acceptor. Can efficiently catalyze the conversion of palmitoleoyl-ACP (cis-hexadec-9-enoyl-ACP) to cis-vaccenoyl-ACP (cis-octadec-11-enoyl-ACP), an essential step in the thermal regulation of fatty acid composition.</text>
</comment>
<dbReference type="InterPro" id="IPR020841">
    <property type="entry name" value="PKS_Beta-ketoAc_synthase_dom"/>
</dbReference>
<dbReference type="Pfam" id="PF02801">
    <property type="entry name" value="Ketoacyl-synt_C"/>
    <property type="match status" value="1"/>
</dbReference>
<dbReference type="NCBIfam" id="TIGR03150">
    <property type="entry name" value="fabF"/>
    <property type="match status" value="1"/>
</dbReference>
<dbReference type="CDD" id="cd00834">
    <property type="entry name" value="KAS_I_II"/>
    <property type="match status" value="1"/>
</dbReference>
<feature type="domain" description="Ketosynthase family 3 (KS3)" evidence="16">
    <location>
        <begin position="5"/>
        <end position="408"/>
    </location>
</feature>
<evidence type="ECO:0000256" key="6">
    <source>
        <dbReference type="ARBA" id="ARBA00022679"/>
    </source>
</evidence>
<dbReference type="SUPFAM" id="SSF53901">
    <property type="entry name" value="Thiolase-like"/>
    <property type="match status" value="2"/>
</dbReference>
<keyword evidence="8" id="KW-0443">Lipid metabolism</keyword>
<evidence type="ECO:0000256" key="7">
    <source>
        <dbReference type="ARBA" id="ARBA00022832"/>
    </source>
</evidence>
<keyword evidence="9 14" id="KW-0275">Fatty acid biosynthesis</keyword>
<dbReference type="RefSeq" id="WP_047221414.1">
    <property type="nucleotide sequence ID" value="NZ_JWIO01000002.1"/>
</dbReference>
<evidence type="ECO:0000256" key="3">
    <source>
        <dbReference type="ARBA" id="ARBA00012356"/>
    </source>
</evidence>
<evidence type="ECO:0000256" key="14">
    <source>
        <dbReference type="PIRNR" id="PIRNR000447"/>
    </source>
</evidence>
<sequence>MTATPRQVVVTGLGATTPLGGDVASTWEGLLAGRSGVRRLTDEWVEQLPVHIAAPVAVEPPLERLEARTLDRVQQLALVAAREAWADAGTPEVDPERLAAVVGSGIGGVLTLLNQYDILRERGPRRVSPHVVPMLMPNGPAATVGLAFTARAGVHAPVSACASGAEAIGYALDMIRAGRADVAITGGSEAAIHPLPLAGFAQMQALSRRNDAPQAASRPFDKGRDGFILGEGAGALVLESAEHAAARGARVYATLAGSGTSADAYHVTAPEPSGAGAARAVRAALRSGGLTAADLVHINAHGTSTPIGDVAEAHALRAALGDALDRVAVTSTKSMTGHLLGAAGAVEAVIAVLTLRDKVVPATRNLDALDDEIDLDVVSIDNRSIPGGAVLSNSFGFGGHDVCLAFTP</sequence>
<comment type="caution">
    <text evidence="17">The sequence shown here is derived from an EMBL/GenBank/DDBJ whole genome shotgun (WGS) entry which is preliminary data.</text>
</comment>
<evidence type="ECO:0000259" key="16">
    <source>
        <dbReference type="PROSITE" id="PS52004"/>
    </source>
</evidence>
<keyword evidence="5 14" id="KW-0444">Lipid biosynthesis</keyword>
<dbReference type="InterPro" id="IPR017568">
    <property type="entry name" value="3-oxoacyl-ACP_synth-2"/>
</dbReference>
<dbReference type="NCBIfam" id="NF005589">
    <property type="entry name" value="PRK07314.1"/>
    <property type="match status" value="1"/>
</dbReference>
<dbReference type="EC" id="2.3.1.179" evidence="3 14"/>
<dbReference type="PROSITE" id="PS52004">
    <property type="entry name" value="KS3_2"/>
    <property type="match status" value="1"/>
</dbReference>
<reference evidence="17 18" key="1">
    <citation type="submission" date="2014-12" db="EMBL/GenBank/DDBJ databases">
        <title>Frankia sp. BMG5.1 draft genome.</title>
        <authorList>
            <person name="Gtari M."/>
            <person name="Ghodhbane-Gtari F."/>
            <person name="Nouioui I."/>
            <person name="Ktari A."/>
            <person name="Hezbri K."/>
            <person name="Mimouni W."/>
            <person name="Sbissi I."/>
            <person name="Ayari A."/>
            <person name="Yamanaka T."/>
            <person name="Normand P."/>
            <person name="Tisa L.S."/>
            <person name="Boudabous A."/>
        </authorList>
    </citation>
    <scope>NUCLEOTIDE SEQUENCE [LARGE SCALE GENOMIC DNA]</scope>
    <source>
        <strain evidence="17 18">BMG5.1</strain>
    </source>
</reference>
<dbReference type="InterPro" id="IPR014031">
    <property type="entry name" value="Ketoacyl_synth_C"/>
</dbReference>
<dbReference type="PANTHER" id="PTHR11712:SF336">
    <property type="entry name" value="3-OXOACYL-[ACYL-CARRIER-PROTEIN] SYNTHASE, MITOCHONDRIAL"/>
    <property type="match status" value="1"/>
</dbReference>
<comment type="catalytic activity">
    <reaction evidence="12 14">
        <text>(9Z)-hexadecenoyl-[ACP] + malonyl-[ACP] + H(+) = 3-oxo-(11Z)-octadecenoyl-[ACP] + holo-[ACP] + CO2</text>
        <dbReference type="Rhea" id="RHEA:55040"/>
        <dbReference type="Rhea" id="RHEA-COMP:9623"/>
        <dbReference type="Rhea" id="RHEA-COMP:9685"/>
        <dbReference type="Rhea" id="RHEA-COMP:10800"/>
        <dbReference type="Rhea" id="RHEA-COMP:14074"/>
        <dbReference type="ChEBI" id="CHEBI:15378"/>
        <dbReference type="ChEBI" id="CHEBI:16526"/>
        <dbReference type="ChEBI" id="CHEBI:64479"/>
        <dbReference type="ChEBI" id="CHEBI:78449"/>
        <dbReference type="ChEBI" id="CHEBI:83989"/>
        <dbReference type="ChEBI" id="CHEBI:138538"/>
        <dbReference type="EC" id="2.3.1.179"/>
    </reaction>
</comment>
<dbReference type="Proteomes" id="UP000035425">
    <property type="component" value="Unassembled WGS sequence"/>
</dbReference>
<evidence type="ECO:0000256" key="9">
    <source>
        <dbReference type="ARBA" id="ARBA00023160"/>
    </source>
</evidence>
<name>A0ABR5F860_9ACTN</name>
<evidence type="ECO:0000256" key="2">
    <source>
        <dbReference type="ARBA" id="ARBA00008467"/>
    </source>
</evidence>
<dbReference type="SMART" id="SM00825">
    <property type="entry name" value="PKS_KS"/>
    <property type="match status" value="1"/>
</dbReference>
<dbReference type="Gene3D" id="3.40.47.10">
    <property type="match status" value="1"/>
</dbReference>
<evidence type="ECO:0000256" key="15">
    <source>
        <dbReference type="RuleBase" id="RU003694"/>
    </source>
</evidence>
<dbReference type="EMBL" id="JWIO01000002">
    <property type="protein sequence ID" value="KLL12910.1"/>
    <property type="molecule type" value="Genomic_DNA"/>
</dbReference>
<gene>
    <name evidence="17" type="ORF">FrCorBMG51_02090</name>
</gene>
<evidence type="ECO:0000313" key="17">
    <source>
        <dbReference type="EMBL" id="KLL12910.1"/>
    </source>
</evidence>
<organism evidence="17 18">
    <name type="scientific">Protofrankia coriariae</name>
    <dbReference type="NCBI Taxonomy" id="1562887"/>
    <lineage>
        <taxon>Bacteria</taxon>
        <taxon>Bacillati</taxon>
        <taxon>Actinomycetota</taxon>
        <taxon>Actinomycetes</taxon>
        <taxon>Frankiales</taxon>
        <taxon>Frankiaceae</taxon>
        <taxon>Protofrankia</taxon>
    </lineage>
</organism>
<proteinExistence type="inferred from homology"/>
<dbReference type="PIRSF" id="PIRSF000447">
    <property type="entry name" value="KAS_II"/>
    <property type="match status" value="1"/>
</dbReference>
<comment type="pathway">
    <text evidence="1 14">Lipid metabolism; fatty acid biosynthesis.</text>
</comment>
<evidence type="ECO:0000256" key="10">
    <source>
        <dbReference type="ARBA" id="ARBA00023315"/>
    </source>
</evidence>
<keyword evidence="7" id="KW-0276">Fatty acid metabolism</keyword>
<keyword evidence="18" id="KW-1185">Reference proteome</keyword>